<evidence type="ECO:0000313" key="3">
    <source>
        <dbReference type="EMBL" id="RGR91100.1"/>
    </source>
</evidence>
<gene>
    <name evidence="3" type="ORF">DWY20_13540</name>
</gene>
<dbReference type="PANTHER" id="PTHR30344">
    <property type="entry name" value="6-PHOSPHOGLUCONOLACTONASE-RELATED"/>
    <property type="match status" value="1"/>
</dbReference>
<dbReference type="SUPFAM" id="SSF51004">
    <property type="entry name" value="C-terminal (heme d1) domain of cytochrome cd1-nitrite reductase"/>
    <property type="match status" value="1"/>
</dbReference>
<dbReference type="InterPro" id="IPR019405">
    <property type="entry name" value="Lactonase_7-beta_prop"/>
</dbReference>
<keyword evidence="4" id="KW-1185">Reference proteome</keyword>
<dbReference type="GO" id="GO:0005829">
    <property type="term" value="C:cytosol"/>
    <property type="evidence" value="ECO:0007669"/>
    <property type="project" value="TreeGrafter"/>
</dbReference>
<sequence>MKTLIGVCMAAMALIGNGCMGNAKHAESVSGGTTDSLYLLVGSYARAQEKGIRVYVFNQETGKGTFRSGLSGISNPSFLTPSADGSRVYAVGEDEGISSTANALSFDREKGMLSFINSQPTHGGAPCNITLSPKEDYVLTANYMGGNVTVFPLGSRGELLEGDTLVFTGSGPDKERQSQPHLHCVLFTPDGRLLLANDLGTDRIHAFPVSEKKGEGLLDRAASYDVQLAPGAGPRHTCFAPDGKHAYLITELSGDVIVLSYDEMKLDTIQTIKADTLDARGSADIHISPDGNFVYASNRLKGDGIAIFSVNSEDGTLEKAGYQPTGIHPRNFAITPNGKYLLVACRDTNEIQIFARDAETGLLQDTGEKIEMSKPVCLKFVPMD</sequence>
<name>A0A412G9T7_9BACT</name>
<dbReference type="AlphaFoldDB" id="A0A412G9T7"/>
<dbReference type="FunFam" id="2.130.10.10:FF:000306">
    <property type="entry name" value="3-carboxymuconate cyclase"/>
    <property type="match status" value="1"/>
</dbReference>
<evidence type="ECO:0000313" key="4">
    <source>
        <dbReference type="Proteomes" id="UP000285864"/>
    </source>
</evidence>
<comment type="caution">
    <text evidence="3">The sequence shown here is derived from an EMBL/GenBank/DDBJ whole genome shotgun (WGS) entry which is preliminary data.</text>
</comment>
<dbReference type="InterPro" id="IPR011048">
    <property type="entry name" value="Haem_d1_sf"/>
</dbReference>
<dbReference type="InterPro" id="IPR015943">
    <property type="entry name" value="WD40/YVTN_repeat-like_dom_sf"/>
</dbReference>
<protein>
    <submittedName>
        <fullName evidence="3">Lactonase family protein</fullName>
    </submittedName>
</protein>
<evidence type="ECO:0000256" key="2">
    <source>
        <dbReference type="ARBA" id="ARBA00022526"/>
    </source>
</evidence>
<dbReference type="InterPro" id="IPR050282">
    <property type="entry name" value="Cycloisomerase_2"/>
</dbReference>
<dbReference type="GO" id="GO:0017057">
    <property type="term" value="F:6-phosphogluconolactonase activity"/>
    <property type="evidence" value="ECO:0007669"/>
    <property type="project" value="TreeGrafter"/>
</dbReference>
<dbReference type="Gene3D" id="2.130.10.10">
    <property type="entry name" value="YVTN repeat-like/Quinoprotein amine dehydrogenase"/>
    <property type="match status" value="1"/>
</dbReference>
<proteinExistence type="inferred from homology"/>
<keyword evidence="2" id="KW-0119">Carbohydrate metabolism</keyword>
<comment type="similarity">
    <text evidence="1">Belongs to the cycloisomerase 2 family.</text>
</comment>
<keyword evidence="2" id="KW-0313">Glucose metabolism</keyword>
<dbReference type="RefSeq" id="WP_118485243.1">
    <property type="nucleotide sequence ID" value="NZ_CAUELD010000120.1"/>
</dbReference>
<organism evidence="3 4">
    <name type="scientific">Phocaeicola coprocola</name>
    <dbReference type="NCBI Taxonomy" id="310298"/>
    <lineage>
        <taxon>Bacteria</taxon>
        <taxon>Pseudomonadati</taxon>
        <taxon>Bacteroidota</taxon>
        <taxon>Bacteroidia</taxon>
        <taxon>Bacteroidales</taxon>
        <taxon>Bacteroidaceae</taxon>
        <taxon>Phocaeicola</taxon>
    </lineage>
</organism>
<dbReference type="PANTHER" id="PTHR30344:SF1">
    <property type="entry name" value="6-PHOSPHOGLUCONOLACTONASE"/>
    <property type="match status" value="1"/>
</dbReference>
<reference evidence="3 4" key="1">
    <citation type="submission" date="2018-08" db="EMBL/GenBank/DDBJ databases">
        <title>A genome reference for cultivated species of the human gut microbiota.</title>
        <authorList>
            <person name="Zou Y."/>
            <person name="Xue W."/>
            <person name="Luo G."/>
        </authorList>
    </citation>
    <scope>NUCLEOTIDE SEQUENCE [LARGE SCALE GENOMIC DNA]</scope>
    <source>
        <strain evidence="3 4">AF24-2</strain>
    </source>
</reference>
<accession>A0A412G9T7</accession>
<dbReference type="Pfam" id="PF10282">
    <property type="entry name" value="Lactonase"/>
    <property type="match status" value="1"/>
</dbReference>
<dbReference type="GO" id="GO:0006006">
    <property type="term" value="P:glucose metabolic process"/>
    <property type="evidence" value="ECO:0007669"/>
    <property type="project" value="UniProtKB-KW"/>
</dbReference>
<dbReference type="Proteomes" id="UP000285864">
    <property type="component" value="Unassembled WGS sequence"/>
</dbReference>
<dbReference type="EMBL" id="QRUU01000087">
    <property type="protein sequence ID" value="RGR91100.1"/>
    <property type="molecule type" value="Genomic_DNA"/>
</dbReference>
<evidence type="ECO:0000256" key="1">
    <source>
        <dbReference type="ARBA" id="ARBA00005564"/>
    </source>
</evidence>